<evidence type="ECO:0000256" key="2">
    <source>
        <dbReference type="SAM" id="MobiDB-lite"/>
    </source>
</evidence>
<organism evidence="3">
    <name type="scientific">Tabanus bromius</name>
    <name type="common">Band-eyed brown horse fly</name>
    <dbReference type="NCBI Taxonomy" id="304241"/>
    <lineage>
        <taxon>Eukaryota</taxon>
        <taxon>Metazoa</taxon>
        <taxon>Ecdysozoa</taxon>
        <taxon>Arthropoda</taxon>
        <taxon>Hexapoda</taxon>
        <taxon>Insecta</taxon>
        <taxon>Pterygota</taxon>
        <taxon>Neoptera</taxon>
        <taxon>Endopterygota</taxon>
        <taxon>Diptera</taxon>
        <taxon>Brachycera</taxon>
        <taxon>Tabanomorpha</taxon>
        <taxon>Tabanoidea</taxon>
        <taxon>Tabanidae</taxon>
        <taxon>Tabanus</taxon>
    </lineage>
</organism>
<feature type="coiled-coil region" evidence="1">
    <location>
        <begin position="349"/>
        <end position="429"/>
    </location>
</feature>
<evidence type="ECO:0000313" key="3">
    <source>
        <dbReference type="EMBL" id="JAI17593.1"/>
    </source>
</evidence>
<evidence type="ECO:0000256" key="1">
    <source>
        <dbReference type="SAM" id="Coils"/>
    </source>
</evidence>
<reference evidence="3" key="1">
    <citation type="journal article" date="2015" name="Insect Biochem. Mol. Biol.">
        <title>An insight into the sialome of the horse fly, Tabanus bromius.</title>
        <authorList>
            <person name="Ribeiro J.M."/>
            <person name="Kazimirova M."/>
            <person name="Takac P."/>
            <person name="Andersen J.F."/>
            <person name="Francischetti I.M."/>
        </authorList>
    </citation>
    <scope>NUCLEOTIDE SEQUENCE</scope>
</reference>
<sequence>KLLKKHSEIDELENDLSIQLQRIEEEKRNLQNRLERCEDENVELKDELVRAKESANTFEQAKNDMEREMTWIKMQNESMNQDQIELQQLRVQIIQDKTETENLKHQIETLVQNHEIELNELRTQISEMDSMRMQVGQNQTDDQVFIETENKKLKEMLAKKDAAIEHYQRENLKLQMAASLQQQQQPNPFSMFVGSSGSFEQQQQPFHDFAQSDENSEIFQLREKLQKMENDCSELQTLLQQKEETISKLTKEFHDLKNEYTHLHANNSELQKLCLDRQNETGVLKNEIEKLKHSVQEQTAQQHIQQQPQHVQPLQSFFFNEPNVSSVSNVFEEIVTSRNIENLEGGQGGNSQQKKIEDLQRNVSDLEKYAAELENKLRHLTNLYEETVNQSKEAASRYETLIKRHEEHIRDLETRAKEIEAQKQLEKMIIPAELNSGAVPSLDMFFSAPVEQHSKKDDFIIGLQQGDSVVDTKDPQPVVEELIVPKKTYLCYPEQDAEALDMGNEGWGWGSDEAALEEKHQKTTSGQSYALPGATVSLENKVREYQGRVQELELERNRLEEKIVESQVLSGKLKKKLKEYKVKLDQYEKVPRQSSVESNELDLAIQEELKSQVKALEEKLFEAKKQFDKVNSEKDGLLKRVDVLTSANERMIEMKERQDNEVELYKSKVRELNKQLQQLQDWDQEPSDKVHEKSAEPKVTITQISLQENSLSHFERQLKEANNELEDLKVDRDELQALLEEERDNLRRAESQVKDLQAKLISLENERSESNTEEVNSFKKKIENLENELQALRSQLSNKETELSNVKLKNQNLQMQLNDYQSTIEQLSKESNAITAQLNDLKNEHQKKLQENSHLTNELQQWVTRNESLSKEIDEMRSKTQSTADQLNSTHELEEKLQILTGQLQYKDAEILHFKQRIEDLVREDQTQSLVQEILLKNQEISSLRQEVQSIQSHKEDLELKLSATLASQTASRGTNITDKDKQALQEQVNSLEKIVKDLKAEKESMENELEVLNTHVLSNLDIEEKMKKAVLELDMKNIEISELRNSLETLRQQQQPPQHLDQSSQAAPNNEEANLRQHAEKVRELNLQWENIVEQRCSEVAESWRQHLNQRESEFKQVEETLRQEIENLKASASENKSYEGSLTRESSASTEEQESVNPEVIKQMQAALESQELEIVTLKEQLAIRSAEYARLAAQHDPFGQTTSSVVFDTRSQRRISSASADQHATASKSEYDLALYMLHQRDMRCEELTLELVNLLDERDTLQLKLSNTLRQLEEVKRKTGYSESGSESDPAPSSTNSPEKTRTRTTGAGSEESFLRTNENLNAKLTELHSMSHTRDKRQHWEETGQRQLENIQEDLANIPSEAVSELVGADLSNTNTSAPNVLLNWLWGKTGGNSQQS</sequence>
<feature type="region of interest" description="Disordered" evidence="2">
    <location>
        <begin position="1134"/>
        <end position="1159"/>
    </location>
</feature>
<feature type="compositionally biased region" description="Polar residues" evidence="2">
    <location>
        <begin position="1285"/>
        <end position="1312"/>
    </location>
</feature>
<dbReference type="EMBL" id="GDAI01000010">
    <property type="protein sequence ID" value="JAI17593.1"/>
    <property type="molecule type" value="mRNA"/>
</dbReference>
<dbReference type="PANTHER" id="PTHR23159:SF31">
    <property type="entry name" value="CENTROSOME-ASSOCIATED PROTEIN CEP250 ISOFORM X1"/>
    <property type="match status" value="1"/>
</dbReference>
<feature type="non-terminal residue" evidence="3">
    <location>
        <position position="1"/>
    </location>
</feature>
<feature type="coiled-coil region" evidence="1">
    <location>
        <begin position="211"/>
        <end position="266"/>
    </location>
</feature>
<accession>A0A0K8TTZ2</accession>
<proteinExistence type="evidence at transcript level"/>
<feature type="coiled-coil region" evidence="1">
    <location>
        <begin position="535"/>
        <end position="879"/>
    </location>
</feature>
<keyword evidence="1" id="KW-0175">Coiled coil</keyword>
<feature type="region of interest" description="Disordered" evidence="2">
    <location>
        <begin position="1051"/>
        <end position="1078"/>
    </location>
</feature>
<feature type="compositionally biased region" description="Polar residues" evidence="2">
    <location>
        <begin position="1134"/>
        <end position="1152"/>
    </location>
</feature>
<feature type="region of interest" description="Disordered" evidence="2">
    <location>
        <begin position="1280"/>
        <end position="1321"/>
    </location>
</feature>
<feature type="compositionally biased region" description="Low complexity" evidence="2">
    <location>
        <begin position="1053"/>
        <end position="1066"/>
    </location>
</feature>
<dbReference type="PANTHER" id="PTHR23159">
    <property type="entry name" value="CENTROSOMAL PROTEIN 2"/>
    <property type="match status" value="1"/>
</dbReference>
<name>A0A0K8TTZ2_TABBR</name>
<feature type="coiled-coil region" evidence="1">
    <location>
        <begin position="9"/>
        <end position="170"/>
    </location>
</feature>
<dbReference type="Gene3D" id="1.10.287.1490">
    <property type="match status" value="1"/>
</dbReference>
<protein>
    <submittedName>
        <fullName evidence="3">Putative myosin class ii heavy chain</fullName>
    </submittedName>
</protein>